<name>A0A370N311_9BURK</name>
<protein>
    <submittedName>
        <fullName evidence="1">Uncharacterized protein</fullName>
    </submittedName>
</protein>
<accession>A0A370N311</accession>
<reference evidence="2" key="1">
    <citation type="submission" date="2018-05" db="EMBL/GenBank/DDBJ databases">
        <authorList>
            <person name="Feng T."/>
        </authorList>
    </citation>
    <scope>NUCLEOTIDE SEQUENCE [LARGE SCALE GENOMIC DNA]</scope>
    <source>
        <strain evidence="2">S27</strain>
    </source>
</reference>
<evidence type="ECO:0000313" key="1">
    <source>
        <dbReference type="EMBL" id="RDK00030.1"/>
    </source>
</evidence>
<dbReference type="EMBL" id="QHKS01000018">
    <property type="protein sequence ID" value="RDK00030.1"/>
    <property type="molecule type" value="Genomic_DNA"/>
</dbReference>
<gene>
    <name evidence="1" type="ORF">DLM46_25320</name>
</gene>
<keyword evidence="2" id="KW-1185">Reference proteome</keyword>
<dbReference type="OrthoDB" id="9036076at2"/>
<dbReference type="Proteomes" id="UP000254875">
    <property type="component" value="Unassembled WGS sequence"/>
</dbReference>
<comment type="caution">
    <text evidence="1">The sequence shown here is derived from an EMBL/GenBank/DDBJ whole genome shotgun (WGS) entry which is preliminary data.</text>
</comment>
<organism evidence="1 2">
    <name type="scientific">Paraburkholderia lacunae</name>
    <dbReference type="NCBI Taxonomy" id="2211104"/>
    <lineage>
        <taxon>Bacteria</taxon>
        <taxon>Pseudomonadati</taxon>
        <taxon>Pseudomonadota</taxon>
        <taxon>Betaproteobacteria</taxon>
        <taxon>Burkholderiales</taxon>
        <taxon>Burkholderiaceae</taxon>
        <taxon>Paraburkholderia</taxon>
    </lineage>
</organism>
<dbReference type="AlphaFoldDB" id="A0A370N311"/>
<dbReference type="RefSeq" id="WP_115105133.1">
    <property type="nucleotide sequence ID" value="NZ_QHKS01000018.1"/>
</dbReference>
<proteinExistence type="predicted"/>
<sequence length="120" mass="13234">MLLTRFLTEAGHGRLAVAELDEAENALVEVFTTGNETDVWSFSEAAIDALTLVVNEHDRQLLETRLEVVAAASARSGKTVWRYPPTFFGETGSGASEFAGRVHRPNLRQPFYWNGGRPAI</sequence>
<evidence type="ECO:0000313" key="2">
    <source>
        <dbReference type="Proteomes" id="UP000254875"/>
    </source>
</evidence>